<keyword evidence="2" id="KW-0732">Signal</keyword>
<dbReference type="InterPro" id="IPR000215">
    <property type="entry name" value="Serpin_fam"/>
</dbReference>
<dbReference type="InterPro" id="IPR023795">
    <property type="entry name" value="Serpin_CS"/>
</dbReference>
<dbReference type="SUPFAM" id="SSF56574">
    <property type="entry name" value="Serpins"/>
    <property type="match status" value="1"/>
</dbReference>
<feature type="domain" description="Serpin" evidence="3">
    <location>
        <begin position="59"/>
        <end position="412"/>
    </location>
</feature>
<name>A0A8C6DAM6_MOSMO</name>
<sequence>MPHRRMHLALSLVLILCGLFDSIFCEKQQHSQQHVKLVLLKKISALSQKVQAHPKAFAQELFKALITEEPRKNIIFSPVAMTITLATLSLGITSTMSTSHAEPKLLDAHQCLQHLVHVGHGLVKQKQLKYQDILFINSKTMVNQMLLQQISKLQEMDIQMIDFTDTEKAKKAISHHVAKKTHRKITDLITDLNPETILCLVNHVFFKGILKRAFQPKLTQKEDFFVNDQTKVQVDMMRKTEWMLYSRSEELHATMVKMPCKGNVSLTLMLPDAGQFDTALKKMTAKRAKLRKTSDFRLVHLVLPKFKISSKINLKHLLPKIDPKHTLTTTAISRDITLKAPLPNLEVLHQAEIEVSEHGLTADAAMHTDHLFKVPVNAKEVPVVVKVNRPFLLFVKDEVTQRDLLVGKVLNPHLE</sequence>
<dbReference type="Ensembl" id="ENSMMST00000012694.1">
    <property type="protein sequence ID" value="ENSMMSP00000011502.1"/>
    <property type="gene ID" value="ENSMMSG00000008807.1"/>
</dbReference>
<dbReference type="PANTHER" id="PTHR11461">
    <property type="entry name" value="SERINE PROTEASE INHIBITOR, SERPIN"/>
    <property type="match status" value="1"/>
</dbReference>
<dbReference type="SMART" id="SM00093">
    <property type="entry name" value="SERPIN"/>
    <property type="match status" value="1"/>
</dbReference>
<dbReference type="GeneTree" id="ENSGT00940000166310"/>
<evidence type="ECO:0000313" key="4">
    <source>
        <dbReference type="Ensembl" id="ENSMMSP00000011502.1"/>
    </source>
</evidence>
<dbReference type="InterPro" id="IPR036186">
    <property type="entry name" value="Serpin_sf"/>
</dbReference>
<evidence type="ECO:0000256" key="2">
    <source>
        <dbReference type="SAM" id="SignalP"/>
    </source>
</evidence>
<dbReference type="Gene3D" id="3.30.497.10">
    <property type="entry name" value="Antithrombin, subunit I, domain 2"/>
    <property type="match status" value="1"/>
</dbReference>
<accession>A0A8C6DAM6</accession>
<proteinExistence type="inferred from homology"/>
<dbReference type="Gene3D" id="2.30.39.10">
    <property type="entry name" value="Alpha-1-antitrypsin, domain 1"/>
    <property type="match status" value="1"/>
</dbReference>
<dbReference type="InterPro" id="IPR042185">
    <property type="entry name" value="Serpin_sf_2"/>
</dbReference>
<dbReference type="InterPro" id="IPR042178">
    <property type="entry name" value="Serpin_sf_1"/>
</dbReference>
<dbReference type="Proteomes" id="UP000694544">
    <property type="component" value="Unplaced"/>
</dbReference>
<protein>
    <recommendedName>
        <fullName evidence="3">Serpin domain-containing protein</fullName>
    </recommendedName>
</protein>
<dbReference type="GO" id="GO:0005615">
    <property type="term" value="C:extracellular space"/>
    <property type="evidence" value="ECO:0007669"/>
    <property type="project" value="InterPro"/>
</dbReference>
<evidence type="ECO:0000259" key="3">
    <source>
        <dbReference type="SMART" id="SM00093"/>
    </source>
</evidence>
<evidence type="ECO:0000313" key="5">
    <source>
        <dbReference type="Proteomes" id="UP000694544"/>
    </source>
</evidence>
<dbReference type="InterPro" id="IPR023796">
    <property type="entry name" value="Serpin_dom"/>
</dbReference>
<dbReference type="AlphaFoldDB" id="A0A8C6DAM6"/>
<feature type="chain" id="PRO_5034870469" description="Serpin domain-containing protein" evidence="2">
    <location>
        <begin position="26"/>
        <end position="415"/>
    </location>
</feature>
<comment type="similarity">
    <text evidence="1">Belongs to the serpin family.</text>
</comment>
<feature type="signal peptide" evidence="2">
    <location>
        <begin position="1"/>
        <end position="25"/>
    </location>
</feature>
<keyword evidence="5" id="KW-1185">Reference proteome</keyword>
<dbReference type="Pfam" id="PF00079">
    <property type="entry name" value="Serpin"/>
    <property type="match status" value="1"/>
</dbReference>
<dbReference type="GO" id="GO:0004867">
    <property type="term" value="F:serine-type endopeptidase inhibitor activity"/>
    <property type="evidence" value="ECO:0007669"/>
    <property type="project" value="InterPro"/>
</dbReference>
<evidence type="ECO:0000256" key="1">
    <source>
        <dbReference type="RuleBase" id="RU000411"/>
    </source>
</evidence>
<dbReference type="PANTHER" id="PTHR11461:SF164">
    <property type="entry name" value="UTEROFERRIN-ASSOCIATED PROTEIN"/>
    <property type="match status" value="1"/>
</dbReference>
<organism evidence="4 5">
    <name type="scientific">Moschus moschiferus</name>
    <name type="common">Siberian musk deer</name>
    <name type="synonym">Moschus sibiricus</name>
    <dbReference type="NCBI Taxonomy" id="68415"/>
    <lineage>
        <taxon>Eukaryota</taxon>
        <taxon>Metazoa</taxon>
        <taxon>Chordata</taxon>
        <taxon>Craniata</taxon>
        <taxon>Vertebrata</taxon>
        <taxon>Euteleostomi</taxon>
        <taxon>Mammalia</taxon>
        <taxon>Eutheria</taxon>
        <taxon>Laurasiatheria</taxon>
        <taxon>Artiodactyla</taxon>
        <taxon>Ruminantia</taxon>
        <taxon>Pecora</taxon>
        <taxon>Moschidae</taxon>
        <taxon>Moschus</taxon>
    </lineage>
</organism>
<reference evidence="4" key="2">
    <citation type="submission" date="2025-09" db="UniProtKB">
        <authorList>
            <consortium name="Ensembl"/>
        </authorList>
    </citation>
    <scope>IDENTIFICATION</scope>
</reference>
<reference evidence="4" key="1">
    <citation type="submission" date="2025-08" db="UniProtKB">
        <authorList>
            <consortium name="Ensembl"/>
        </authorList>
    </citation>
    <scope>IDENTIFICATION</scope>
</reference>
<dbReference type="PROSITE" id="PS00284">
    <property type="entry name" value="SERPIN"/>
    <property type="match status" value="1"/>
</dbReference>